<dbReference type="InterPro" id="IPR050879">
    <property type="entry name" value="Acyltransferase_3"/>
</dbReference>
<dbReference type="Proteomes" id="UP000038040">
    <property type="component" value="Unplaced"/>
</dbReference>
<organism evidence="3 5">
    <name type="scientific">Dracunculus medinensis</name>
    <name type="common">Guinea worm</name>
    <dbReference type="NCBI Taxonomy" id="318479"/>
    <lineage>
        <taxon>Eukaryota</taxon>
        <taxon>Metazoa</taxon>
        <taxon>Ecdysozoa</taxon>
        <taxon>Nematoda</taxon>
        <taxon>Chromadorea</taxon>
        <taxon>Rhabditida</taxon>
        <taxon>Spirurina</taxon>
        <taxon>Dracunculoidea</taxon>
        <taxon>Dracunculidae</taxon>
        <taxon>Dracunculus</taxon>
    </lineage>
</organism>
<dbReference type="WBParaSite" id="DME_0000061701-mRNA-1">
    <property type="protein sequence ID" value="DME_0000061701-mRNA-1"/>
    <property type="gene ID" value="DME_0000061701"/>
</dbReference>
<reference evidence="5" key="1">
    <citation type="submission" date="2016-04" db="UniProtKB">
        <authorList>
            <consortium name="WormBaseParasite"/>
        </authorList>
    </citation>
    <scope>IDENTIFICATION</scope>
</reference>
<dbReference type="PANTHER" id="PTHR23028">
    <property type="entry name" value="ACETYLTRANSFERASE"/>
    <property type="match status" value="1"/>
</dbReference>
<name>A0A0N4U1V5_DRAME</name>
<keyword evidence="4" id="KW-1185">Reference proteome</keyword>
<protein>
    <submittedName>
        <fullName evidence="5">SGNH domain-containing protein</fullName>
    </submittedName>
</protein>
<proteinExistence type="predicted"/>
<evidence type="ECO:0000313" key="4">
    <source>
        <dbReference type="Proteomes" id="UP000274756"/>
    </source>
</evidence>
<feature type="domain" description="SGNH" evidence="1">
    <location>
        <begin position="12"/>
        <end position="269"/>
    </location>
</feature>
<gene>
    <name evidence="2" type="ORF">DME_LOCUS4977</name>
</gene>
<evidence type="ECO:0000313" key="2">
    <source>
        <dbReference type="EMBL" id="VDN55004.1"/>
    </source>
</evidence>
<evidence type="ECO:0000313" key="5">
    <source>
        <dbReference type="WBParaSite" id="DME_0000061701-mRNA-1"/>
    </source>
</evidence>
<dbReference type="Proteomes" id="UP000274756">
    <property type="component" value="Unassembled WGS sequence"/>
</dbReference>
<evidence type="ECO:0000313" key="3">
    <source>
        <dbReference type="Proteomes" id="UP000038040"/>
    </source>
</evidence>
<accession>A0A0N4U1V5</accession>
<dbReference type="EMBL" id="UYYG01001151">
    <property type="protein sequence ID" value="VDN55004.1"/>
    <property type="molecule type" value="Genomic_DNA"/>
</dbReference>
<dbReference type="InterPro" id="IPR043968">
    <property type="entry name" value="SGNH"/>
</dbReference>
<evidence type="ECO:0000259" key="1">
    <source>
        <dbReference type="Pfam" id="PF19040"/>
    </source>
</evidence>
<dbReference type="AlphaFoldDB" id="A0A0N4U1V5"/>
<dbReference type="Pfam" id="PF19040">
    <property type="entry name" value="SGNH"/>
    <property type="match status" value="1"/>
</dbReference>
<reference evidence="2 4" key="2">
    <citation type="submission" date="2018-11" db="EMBL/GenBank/DDBJ databases">
        <authorList>
            <consortium name="Pathogen Informatics"/>
        </authorList>
    </citation>
    <scope>NUCLEOTIDE SEQUENCE [LARGE SCALE GENOMIC DNA]</scope>
</reference>
<sequence length="281" mass="32671">MGKSYATSLRLRCLLRGSGNTTAVLIGDGFAYVAFHYIMQAFGKERLGHMKRCAGYWCIPILHYSGGQSNQTNACNKRANDCLKLIHDMKPDIVFLNFQKIFAHMCGMFSAQNAEILNFRCFDWTETEIAPFGGTLLSKIESIKTDSVIKKLQNAIDELILSTKRIVLTYDHPHSPLANMASLALYSLGEKEPLDKYNIPYNVFWEKHRYGYERLDAIKCAKCERLFTYRWFCDNEICYTFNNKTKLFYYRDCCHLSLYGIEYLTPHYRKLLDEMYVKGYI</sequence>